<evidence type="ECO:0000313" key="2">
    <source>
        <dbReference type="Proteomes" id="UP000027222"/>
    </source>
</evidence>
<sequence length="185" mass="20768">MATKFGLPYFLEDKTGRLTGSEFVDLHDRMKLVYRCKVRDATEEVYEIYDITAGTYNSFHLAVATLTFGANHALGTISFGTSESSTLMSRYLSQVNIFAGSKLRRFFASDTNEYRWGYRLADGNEWTCTNSGGRVVAHYNLKNAGEPPYFGSSGCMLTVEEDFGHLASEMLATVMIMRHIVAYDL</sequence>
<name>A0A067SJW7_GALM3</name>
<dbReference type="HOGENOM" id="CLU_096875_0_0_1"/>
<protein>
    <submittedName>
        <fullName evidence="1">Uncharacterized protein</fullName>
    </submittedName>
</protein>
<dbReference type="AlphaFoldDB" id="A0A067SJW7"/>
<dbReference type="EMBL" id="KL142418">
    <property type="protein sequence ID" value="KDR67038.1"/>
    <property type="molecule type" value="Genomic_DNA"/>
</dbReference>
<reference evidence="2" key="1">
    <citation type="journal article" date="2014" name="Proc. Natl. Acad. Sci. U.S.A.">
        <title>Extensive sampling of basidiomycete genomes demonstrates inadequacy of the white-rot/brown-rot paradigm for wood decay fungi.</title>
        <authorList>
            <person name="Riley R."/>
            <person name="Salamov A.A."/>
            <person name="Brown D.W."/>
            <person name="Nagy L.G."/>
            <person name="Floudas D."/>
            <person name="Held B.W."/>
            <person name="Levasseur A."/>
            <person name="Lombard V."/>
            <person name="Morin E."/>
            <person name="Otillar R."/>
            <person name="Lindquist E.A."/>
            <person name="Sun H."/>
            <person name="LaButti K.M."/>
            <person name="Schmutz J."/>
            <person name="Jabbour D."/>
            <person name="Luo H."/>
            <person name="Baker S.E."/>
            <person name="Pisabarro A.G."/>
            <person name="Walton J.D."/>
            <person name="Blanchette R.A."/>
            <person name="Henrissat B."/>
            <person name="Martin F."/>
            <person name="Cullen D."/>
            <person name="Hibbett D.S."/>
            <person name="Grigoriev I.V."/>
        </authorList>
    </citation>
    <scope>NUCLEOTIDE SEQUENCE [LARGE SCALE GENOMIC DNA]</scope>
    <source>
        <strain evidence="2">CBS 339.88</strain>
    </source>
</reference>
<gene>
    <name evidence="1" type="ORF">GALMADRAFT_80228</name>
</gene>
<evidence type="ECO:0000313" key="1">
    <source>
        <dbReference type="EMBL" id="KDR67038.1"/>
    </source>
</evidence>
<organism evidence="1 2">
    <name type="scientific">Galerina marginata (strain CBS 339.88)</name>
    <dbReference type="NCBI Taxonomy" id="685588"/>
    <lineage>
        <taxon>Eukaryota</taxon>
        <taxon>Fungi</taxon>
        <taxon>Dikarya</taxon>
        <taxon>Basidiomycota</taxon>
        <taxon>Agaricomycotina</taxon>
        <taxon>Agaricomycetes</taxon>
        <taxon>Agaricomycetidae</taxon>
        <taxon>Agaricales</taxon>
        <taxon>Agaricineae</taxon>
        <taxon>Strophariaceae</taxon>
        <taxon>Galerina</taxon>
    </lineage>
</organism>
<dbReference type="OrthoDB" id="3242031at2759"/>
<keyword evidence="2" id="KW-1185">Reference proteome</keyword>
<accession>A0A067SJW7</accession>
<proteinExistence type="predicted"/>
<dbReference type="Proteomes" id="UP000027222">
    <property type="component" value="Unassembled WGS sequence"/>
</dbReference>